<accession>A0A0M0KLE1</accession>
<evidence type="ECO:0000256" key="16">
    <source>
        <dbReference type="ARBA" id="ARBA00029570"/>
    </source>
</evidence>
<evidence type="ECO:0000256" key="1">
    <source>
        <dbReference type="ARBA" id="ARBA00000312"/>
    </source>
</evidence>
<feature type="binding site" evidence="19">
    <location>
        <begin position="37"/>
        <end position="39"/>
    </location>
    <ligand>
        <name>GTP</name>
        <dbReference type="ChEBI" id="CHEBI:37565"/>
    </ligand>
</feature>
<evidence type="ECO:0000256" key="2">
    <source>
        <dbReference type="ARBA" id="ARBA00000711"/>
    </source>
</evidence>
<dbReference type="InterPro" id="IPR003203">
    <property type="entry name" value="CobU/CobP"/>
</dbReference>
<feature type="binding site" evidence="19">
    <location>
        <position position="89"/>
    </location>
    <ligand>
        <name>GTP</name>
        <dbReference type="ChEBI" id="CHEBI:37565"/>
    </ligand>
</feature>
<keyword evidence="15 19" id="KW-0342">GTP-binding</keyword>
<dbReference type="GO" id="GO:0009236">
    <property type="term" value="P:cobalamin biosynthetic process"/>
    <property type="evidence" value="ECO:0007669"/>
    <property type="project" value="UniProtKB-UniPathway"/>
</dbReference>
<evidence type="ECO:0000256" key="18">
    <source>
        <dbReference type="PIRSR" id="PIRSR006135-1"/>
    </source>
</evidence>
<reference evidence="20" key="1">
    <citation type="submission" date="2015-08" db="EMBL/GenBank/DDBJ databases">
        <title>Complete DNA Sequence of Pseudomonas syringae pv. actinidiae, the Causal Agent of Kiwifruit Canker Disease.</title>
        <authorList>
            <person name="Rikkerink E.H.A."/>
            <person name="Fineran P.C."/>
        </authorList>
    </citation>
    <scope>NUCLEOTIDE SEQUENCE</scope>
    <source>
        <strain evidence="20">DSM 13666</strain>
    </source>
</reference>
<evidence type="ECO:0000256" key="7">
    <source>
        <dbReference type="ARBA" id="ARBA00007490"/>
    </source>
</evidence>
<feature type="active site" description="GMP-histidine intermediate" evidence="18">
    <location>
        <position position="53"/>
    </location>
</feature>
<gene>
    <name evidence="20" type="ORF">AMD02_11530</name>
</gene>
<evidence type="ECO:0000256" key="14">
    <source>
        <dbReference type="ARBA" id="ARBA00022840"/>
    </source>
</evidence>
<comment type="catalytic activity">
    <reaction evidence="3">
        <text>adenosylcob(III)inamide + GTP = adenosylcob(III)inamide phosphate + GDP + H(+)</text>
        <dbReference type="Rhea" id="RHEA:15765"/>
        <dbReference type="ChEBI" id="CHEBI:2480"/>
        <dbReference type="ChEBI" id="CHEBI:15378"/>
        <dbReference type="ChEBI" id="CHEBI:37565"/>
        <dbReference type="ChEBI" id="CHEBI:58189"/>
        <dbReference type="ChEBI" id="CHEBI:58502"/>
        <dbReference type="EC" id="2.7.1.156"/>
    </reaction>
</comment>
<name>A0A0M0KLE1_ALKHA</name>
<evidence type="ECO:0000256" key="5">
    <source>
        <dbReference type="ARBA" id="ARBA00004692"/>
    </source>
</evidence>
<dbReference type="GO" id="GO:0005524">
    <property type="term" value="F:ATP binding"/>
    <property type="evidence" value="ECO:0007669"/>
    <property type="project" value="UniProtKB-KW"/>
</dbReference>
<comment type="function">
    <text evidence="4">Catalyzes ATP-dependent phosphorylation of adenosylcobinamide and addition of GMP to adenosylcobinamide phosphate.</text>
</comment>
<feature type="binding site" evidence="19">
    <location>
        <begin position="7"/>
        <end position="14"/>
    </location>
    <ligand>
        <name>GTP</name>
        <dbReference type="ChEBI" id="CHEBI:37565"/>
    </ligand>
</feature>
<evidence type="ECO:0000256" key="15">
    <source>
        <dbReference type="ARBA" id="ARBA00023134"/>
    </source>
</evidence>
<keyword evidence="13" id="KW-0418">Kinase</keyword>
<organism evidence="20">
    <name type="scientific">Halalkalibacterium halodurans</name>
    <name type="common">Bacillus halodurans</name>
    <dbReference type="NCBI Taxonomy" id="86665"/>
    <lineage>
        <taxon>Bacteria</taxon>
        <taxon>Bacillati</taxon>
        <taxon>Bacillota</taxon>
        <taxon>Bacilli</taxon>
        <taxon>Bacillales</taxon>
        <taxon>Bacillaceae</taxon>
        <taxon>Halalkalibacterium (ex Joshi et al. 2022)</taxon>
    </lineage>
</organism>
<dbReference type="SUPFAM" id="SSF52540">
    <property type="entry name" value="P-loop containing nucleoside triphosphate hydrolases"/>
    <property type="match status" value="1"/>
</dbReference>
<evidence type="ECO:0000256" key="11">
    <source>
        <dbReference type="ARBA" id="ARBA00022679"/>
    </source>
</evidence>
<evidence type="ECO:0000256" key="8">
    <source>
        <dbReference type="ARBA" id="ARBA00012016"/>
    </source>
</evidence>
<feature type="binding site" evidence="19">
    <location>
        <position position="68"/>
    </location>
    <ligand>
        <name>GTP</name>
        <dbReference type="ChEBI" id="CHEBI:37565"/>
    </ligand>
</feature>
<dbReference type="PATRIC" id="fig|136160.3.peg.2717"/>
<dbReference type="GO" id="GO:0043752">
    <property type="term" value="F:adenosylcobinamide kinase activity"/>
    <property type="evidence" value="ECO:0007669"/>
    <property type="project" value="UniProtKB-EC"/>
</dbReference>
<comment type="pathway">
    <text evidence="6">Cofactor biosynthesis; adenosylcobalamin biosynthesis; adenosylcobalamin from cob(II)yrinate a,c-diamide: step 5/7.</text>
</comment>
<dbReference type="CDD" id="cd00544">
    <property type="entry name" value="CobU"/>
    <property type="match status" value="1"/>
</dbReference>
<dbReference type="EMBL" id="LILD01000001">
    <property type="protein sequence ID" value="KOO39407.1"/>
    <property type="molecule type" value="Genomic_DNA"/>
</dbReference>
<evidence type="ECO:0000256" key="13">
    <source>
        <dbReference type="ARBA" id="ARBA00022777"/>
    </source>
</evidence>
<keyword evidence="11" id="KW-0808">Transferase</keyword>
<comment type="catalytic activity">
    <reaction evidence="1">
        <text>adenosylcob(III)inamide + ATP = adenosylcob(III)inamide phosphate + ADP + H(+)</text>
        <dbReference type="Rhea" id="RHEA:15769"/>
        <dbReference type="ChEBI" id="CHEBI:2480"/>
        <dbReference type="ChEBI" id="CHEBI:15378"/>
        <dbReference type="ChEBI" id="CHEBI:30616"/>
        <dbReference type="ChEBI" id="CHEBI:58502"/>
        <dbReference type="ChEBI" id="CHEBI:456216"/>
        <dbReference type="EC" id="2.7.1.156"/>
    </reaction>
</comment>
<evidence type="ECO:0000256" key="6">
    <source>
        <dbReference type="ARBA" id="ARBA00005159"/>
    </source>
</evidence>
<comment type="catalytic activity">
    <reaction evidence="2">
        <text>adenosylcob(III)inamide phosphate + GTP + H(+) = adenosylcob(III)inamide-GDP + diphosphate</text>
        <dbReference type="Rhea" id="RHEA:22712"/>
        <dbReference type="ChEBI" id="CHEBI:15378"/>
        <dbReference type="ChEBI" id="CHEBI:33019"/>
        <dbReference type="ChEBI" id="CHEBI:37565"/>
        <dbReference type="ChEBI" id="CHEBI:58502"/>
        <dbReference type="ChEBI" id="CHEBI:60487"/>
        <dbReference type="EC" id="2.7.7.62"/>
    </reaction>
</comment>
<dbReference type="PANTHER" id="PTHR34848:SF1">
    <property type="entry name" value="BIFUNCTIONAL ADENOSYLCOBALAMIN BIOSYNTHESIS PROTEIN COBU"/>
    <property type="match status" value="1"/>
</dbReference>
<evidence type="ECO:0000256" key="4">
    <source>
        <dbReference type="ARBA" id="ARBA00003889"/>
    </source>
</evidence>
<comment type="caution">
    <text evidence="20">The sequence shown here is derived from an EMBL/GenBank/DDBJ whole genome shotgun (WGS) entry which is preliminary data.</text>
</comment>
<dbReference type="EC" id="2.7.7.62" evidence="9"/>
<dbReference type="EC" id="2.7.1.156" evidence="8"/>
<evidence type="ECO:0000256" key="12">
    <source>
        <dbReference type="ARBA" id="ARBA00022741"/>
    </source>
</evidence>
<evidence type="ECO:0000256" key="17">
    <source>
        <dbReference type="ARBA" id="ARBA00030571"/>
    </source>
</evidence>
<dbReference type="GO" id="GO:0008820">
    <property type="term" value="F:cobinamide phosphate guanylyltransferase activity"/>
    <property type="evidence" value="ECO:0007669"/>
    <property type="project" value="UniProtKB-EC"/>
</dbReference>
<proteinExistence type="inferred from homology"/>
<dbReference type="PANTHER" id="PTHR34848">
    <property type="match status" value="1"/>
</dbReference>
<comment type="similarity">
    <text evidence="7">Belongs to the CobU/CobP family.</text>
</comment>
<keyword evidence="14" id="KW-0067">ATP-binding</keyword>
<dbReference type="PIRSF" id="PIRSF006135">
    <property type="entry name" value="CobU"/>
    <property type="match status" value="1"/>
</dbReference>
<evidence type="ECO:0000256" key="10">
    <source>
        <dbReference type="ARBA" id="ARBA00022573"/>
    </source>
</evidence>
<evidence type="ECO:0000313" key="20">
    <source>
        <dbReference type="EMBL" id="KOO39407.1"/>
    </source>
</evidence>
<dbReference type="UniPathway" id="UPA00148">
    <property type="reaction ID" value="UER00236"/>
</dbReference>
<evidence type="ECO:0000256" key="9">
    <source>
        <dbReference type="ARBA" id="ARBA00012523"/>
    </source>
</evidence>
<protein>
    <recommendedName>
        <fullName evidence="16">Adenosylcobinamide kinase</fullName>
        <ecNumber evidence="8">2.7.1.156</ecNumber>
        <ecNumber evidence="9">2.7.7.62</ecNumber>
    </recommendedName>
    <alternativeName>
        <fullName evidence="17">Adenosylcobinamide-phosphate guanylyltransferase</fullName>
    </alternativeName>
</protein>
<dbReference type="Gene3D" id="3.40.50.300">
    <property type="entry name" value="P-loop containing nucleotide triphosphate hydrolases"/>
    <property type="match status" value="1"/>
</dbReference>
<dbReference type="InterPro" id="IPR027417">
    <property type="entry name" value="P-loop_NTPase"/>
</dbReference>
<comment type="pathway">
    <text evidence="5">Cofactor biosynthesis; adenosylcobalamin biosynthesis; adenosylcobalamin from cob(II)yrinate a,c-diamide: step 6/7.</text>
</comment>
<evidence type="ECO:0000256" key="19">
    <source>
        <dbReference type="PIRSR" id="PIRSR006135-2"/>
    </source>
</evidence>
<dbReference type="AlphaFoldDB" id="A0A0M0KLE1"/>
<evidence type="ECO:0000256" key="3">
    <source>
        <dbReference type="ARBA" id="ARBA00001522"/>
    </source>
</evidence>
<keyword evidence="10" id="KW-0169">Cobalamin biosynthesis</keyword>
<keyword evidence="12 19" id="KW-0547">Nucleotide-binding</keyword>
<sequence>MFVFISGAVRSGKSSYAEARAIESISKQSGGQLYYVATSTVADHEMASRIEHHQQQREEAGVPWNVIEAQVDIGSLAANFDERDIVLIDCLTTLLNNELFRTLDAKEYSLAKEKERTVAKLSQELDLFLHGNWTTLLVSNEVGDDMPYEDEYTLAYQHALSLLHQKLVREGDEAVLVEHGIPLVKKGG</sequence>
<dbReference type="RefSeq" id="WP_053431401.1">
    <property type="nucleotide sequence ID" value="NZ_CP040441.1"/>
</dbReference>
<dbReference type="Pfam" id="PF02283">
    <property type="entry name" value="CobU"/>
    <property type="match status" value="1"/>
</dbReference>
<dbReference type="GO" id="GO:0005525">
    <property type="term" value="F:GTP binding"/>
    <property type="evidence" value="ECO:0007669"/>
    <property type="project" value="UniProtKB-KW"/>
</dbReference>
<dbReference type="GeneID" id="87597211"/>